<protein>
    <submittedName>
        <fullName evidence="3">Class I SAM-dependent methyltransferase</fullName>
    </submittedName>
</protein>
<keyword evidence="4" id="KW-1185">Reference proteome</keyword>
<evidence type="ECO:0000259" key="2">
    <source>
        <dbReference type="Pfam" id="PF13649"/>
    </source>
</evidence>
<evidence type="ECO:0000256" key="1">
    <source>
        <dbReference type="ARBA" id="ARBA00022679"/>
    </source>
</evidence>
<proteinExistence type="predicted"/>
<dbReference type="RefSeq" id="WP_308122939.1">
    <property type="nucleotide sequence ID" value="NZ_BAAAYV010000025.1"/>
</dbReference>
<dbReference type="InterPro" id="IPR029063">
    <property type="entry name" value="SAM-dependent_MTases_sf"/>
</dbReference>
<dbReference type="Pfam" id="PF13649">
    <property type="entry name" value="Methyltransf_25"/>
    <property type="match status" value="1"/>
</dbReference>
<sequence>MTDVPSPAEFWEARYADTERVWSGRVNRVVADVAGPLAPGRSLDLGCGEGGDVLWLAARGWEATGVDLSPTAVSRARAAADAAGLGESARFESADLAAWEDEDRYDLVTASFLQSWPVEIPREDILRRATGLVAPGGLILVVAHAGPPSWADPESVRSHPFPAPAEDLRALSLDRSSWQVLACETRERAATAPDGASGTLADGVVLARRVR</sequence>
<dbReference type="PANTHER" id="PTHR43861">
    <property type="entry name" value="TRANS-ACONITATE 2-METHYLTRANSFERASE-RELATED"/>
    <property type="match status" value="1"/>
</dbReference>
<evidence type="ECO:0000313" key="3">
    <source>
        <dbReference type="EMBL" id="GAA3667609.1"/>
    </source>
</evidence>
<organism evidence="3 4">
    <name type="scientific">Microbacterium marinilacus</name>
    <dbReference type="NCBI Taxonomy" id="415209"/>
    <lineage>
        <taxon>Bacteria</taxon>
        <taxon>Bacillati</taxon>
        <taxon>Actinomycetota</taxon>
        <taxon>Actinomycetes</taxon>
        <taxon>Micrococcales</taxon>
        <taxon>Microbacteriaceae</taxon>
        <taxon>Microbacterium</taxon>
    </lineage>
</organism>
<accession>A0ABP7BR14</accession>
<reference evidence="4" key="1">
    <citation type="journal article" date="2019" name="Int. J. Syst. Evol. Microbiol.">
        <title>The Global Catalogue of Microorganisms (GCM) 10K type strain sequencing project: providing services to taxonomists for standard genome sequencing and annotation.</title>
        <authorList>
            <consortium name="The Broad Institute Genomics Platform"/>
            <consortium name="The Broad Institute Genome Sequencing Center for Infectious Disease"/>
            <person name="Wu L."/>
            <person name="Ma J."/>
        </authorList>
    </citation>
    <scope>NUCLEOTIDE SEQUENCE [LARGE SCALE GENOMIC DNA]</scope>
    <source>
        <strain evidence="4">JCM 16546</strain>
    </source>
</reference>
<name>A0ABP7BR14_9MICO</name>
<evidence type="ECO:0000313" key="4">
    <source>
        <dbReference type="Proteomes" id="UP001410795"/>
    </source>
</evidence>
<dbReference type="InterPro" id="IPR041698">
    <property type="entry name" value="Methyltransf_25"/>
</dbReference>
<gene>
    <name evidence="3" type="ORF">GCM10022202_32090</name>
</gene>
<comment type="caution">
    <text evidence="3">The sequence shown here is derived from an EMBL/GenBank/DDBJ whole genome shotgun (WGS) entry which is preliminary data.</text>
</comment>
<dbReference type="Proteomes" id="UP001410795">
    <property type="component" value="Unassembled WGS sequence"/>
</dbReference>
<dbReference type="GO" id="GO:0008168">
    <property type="term" value="F:methyltransferase activity"/>
    <property type="evidence" value="ECO:0007669"/>
    <property type="project" value="UniProtKB-KW"/>
</dbReference>
<dbReference type="GO" id="GO:0032259">
    <property type="term" value="P:methylation"/>
    <property type="evidence" value="ECO:0007669"/>
    <property type="project" value="UniProtKB-KW"/>
</dbReference>
<dbReference type="EMBL" id="BAAAYV010000025">
    <property type="protein sequence ID" value="GAA3667609.1"/>
    <property type="molecule type" value="Genomic_DNA"/>
</dbReference>
<keyword evidence="1" id="KW-0808">Transferase</keyword>
<keyword evidence="3" id="KW-0489">Methyltransferase</keyword>
<dbReference type="Gene3D" id="3.40.50.150">
    <property type="entry name" value="Vaccinia Virus protein VP39"/>
    <property type="match status" value="1"/>
</dbReference>
<dbReference type="SUPFAM" id="SSF53335">
    <property type="entry name" value="S-adenosyl-L-methionine-dependent methyltransferases"/>
    <property type="match status" value="1"/>
</dbReference>
<dbReference type="CDD" id="cd02440">
    <property type="entry name" value="AdoMet_MTases"/>
    <property type="match status" value="1"/>
</dbReference>
<feature type="domain" description="Methyltransferase" evidence="2">
    <location>
        <begin position="43"/>
        <end position="137"/>
    </location>
</feature>